<feature type="domain" description="Molybdopterin oxidoreductase" evidence="6">
    <location>
        <begin position="219"/>
        <end position="725"/>
    </location>
</feature>
<feature type="domain" description="Molybdopterin dinucleotide-binding" evidence="7">
    <location>
        <begin position="858"/>
        <end position="986"/>
    </location>
</feature>
<name>A0A1M7XYC5_9BACT</name>
<dbReference type="SUPFAM" id="SSF50692">
    <property type="entry name" value="ADC-like"/>
    <property type="match status" value="1"/>
</dbReference>
<dbReference type="Gene3D" id="2.40.40.20">
    <property type="match status" value="1"/>
</dbReference>
<evidence type="ECO:0000259" key="6">
    <source>
        <dbReference type="Pfam" id="PF00384"/>
    </source>
</evidence>
<dbReference type="Gene3D" id="3.40.50.740">
    <property type="match status" value="2"/>
</dbReference>
<evidence type="ECO:0000256" key="1">
    <source>
        <dbReference type="ARBA" id="ARBA00001942"/>
    </source>
</evidence>
<dbReference type="Gene3D" id="2.20.25.340">
    <property type="match status" value="1"/>
</dbReference>
<keyword evidence="4" id="KW-0479">Metal-binding</keyword>
<dbReference type="GO" id="GO:0043546">
    <property type="term" value="F:molybdopterin cofactor binding"/>
    <property type="evidence" value="ECO:0007669"/>
    <property type="project" value="InterPro"/>
</dbReference>
<dbReference type="Proteomes" id="UP000184603">
    <property type="component" value="Unassembled WGS sequence"/>
</dbReference>
<evidence type="ECO:0000259" key="7">
    <source>
        <dbReference type="Pfam" id="PF01568"/>
    </source>
</evidence>
<evidence type="ECO:0000256" key="5">
    <source>
        <dbReference type="ARBA" id="ARBA00023002"/>
    </source>
</evidence>
<dbReference type="InterPro" id="IPR049032">
    <property type="entry name" value="AhtL-like_N"/>
</dbReference>
<evidence type="ECO:0000313" key="10">
    <source>
        <dbReference type="Proteomes" id="UP000184603"/>
    </source>
</evidence>
<evidence type="ECO:0000256" key="4">
    <source>
        <dbReference type="ARBA" id="ARBA00022723"/>
    </source>
</evidence>
<comment type="similarity">
    <text evidence="2">Belongs to the prokaryotic molybdopterin-containing oxidoreductase family.</text>
</comment>
<dbReference type="InterPro" id="IPR006657">
    <property type="entry name" value="MoPterin_dinucl-bd_dom"/>
</dbReference>
<proteinExistence type="inferred from homology"/>
<dbReference type="GO" id="GO:0009055">
    <property type="term" value="F:electron transfer activity"/>
    <property type="evidence" value="ECO:0007669"/>
    <property type="project" value="TreeGrafter"/>
</dbReference>
<dbReference type="GO" id="GO:0030151">
    <property type="term" value="F:molybdenum ion binding"/>
    <property type="evidence" value="ECO:0007669"/>
    <property type="project" value="TreeGrafter"/>
</dbReference>
<organism evidence="9 10">
    <name type="scientific">Desulfopila aestuarii DSM 18488</name>
    <dbReference type="NCBI Taxonomy" id="1121416"/>
    <lineage>
        <taxon>Bacteria</taxon>
        <taxon>Pseudomonadati</taxon>
        <taxon>Thermodesulfobacteriota</taxon>
        <taxon>Desulfobulbia</taxon>
        <taxon>Desulfobulbales</taxon>
        <taxon>Desulfocapsaceae</taxon>
        <taxon>Desulfopila</taxon>
    </lineage>
</organism>
<keyword evidence="5" id="KW-0560">Oxidoreductase</keyword>
<evidence type="ECO:0000259" key="8">
    <source>
        <dbReference type="Pfam" id="PF21423"/>
    </source>
</evidence>
<dbReference type="InterPro" id="IPR009010">
    <property type="entry name" value="Asp_de-COase-like_dom_sf"/>
</dbReference>
<dbReference type="PANTHER" id="PTHR43742:SF10">
    <property type="entry name" value="TRIMETHYLAMINE-N-OXIDE REDUCTASE 2"/>
    <property type="match status" value="1"/>
</dbReference>
<dbReference type="EMBL" id="FRFE01000002">
    <property type="protein sequence ID" value="SHO43815.1"/>
    <property type="molecule type" value="Genomic_DNA"/>
</dbReference>
<reference evidence="9 10" key="1">
    <citation type="submission" date="2016-12" db="EMBL/GenBank/DDBJ databases">
        <authorList>
            <person name="Song W.-J."/>
            <person name="Kurnit D.M."/>
        </authorList>
    </citation>
    <scope>NUCLEOTIDE SEQUENCE [LARGE SCALE GENOMIC DNA]</scope>
    <source>
        <strain evidence="9 10">DSM 18488</strain>
    </source>
</reference>
<evidence type="ECO:0000256" key="3">
    <source>
        <dbReference type="ARBA" id="ARBA00022505"/>
    </source>
</evidence>
<keyword evidence="3" id="KW-0500">Molybdenum</keyword>
<dbReference type="Pfam" id="PF21423">
    <property type="entry name" value="AhtL-like_1st"/>
    <property type="match status" value="1"/>
</dbReference>
<dbReference type="SUPFAM" id="SSF53706">
    <property type="entry name" value="Formate dehydrogenase/DMSO reductase, domains 1-3"/>
    <property type="match status" value="1"/>
</dbReference>
<dbReference type="Gene3D" id="3.40.228.10">
    <property type="entry name" value="Dimethylsulfoxide Reductase, domain 2"/>
    <property type="match status" value="1"/>
</dbReference>
<accession>A0A1M7XYC5</accession>
<gene>
    <name evidence="9" type="ORF">SAMN02745220_00526</name>
</gene>
<dbReference type="GO" id="GO:0030288">
    <property type="term" value="C:outer membrane-bounded periplasmic space"/>
    <property type="evidence" value="ECO:0007669"/>
    <property type="project" value="TreeGrafter"/>
</dbReference>
<dbReference type="GO" id="GO:0016491">
    <property type="term" value="F:oxidoreductase activity"/>
    <property type="evidence" value="ECO:0007669"/>
    <property type="project" value="UniProtKB-KW"/>
</dbReference>
<keyword evidence="10" id="KW-1185">Reference proteome</keyword>
<sequence length="999" mass="112136">MLNLFSPAAKNVSGLFLKAMLKSLPALFRLKGLRYTSFSRRLAEKNISVLISIRDCGIQTAMRFKDGKVSAAKLCEEDADVHFIFNDCATVIKLMSKPGNYLGILNAMKNFRVDVRGPDQEVIWFVQTLKLLSPGDGTIAYGTDLGGGVTRYVNNTNGGPVFVHVKDGRILRITPIQFDESDGASWTIHARGRSFTPPRRGTINPYVFGLRSLIYSKDRLLYPMKRVDFNPDGERNPQNRGKSGYERITWDEALDIVAGEIRRVKKEHGPGAILNSSGSHHTWGNIGYWLSAKTRFMNSIGSSHVVHNPDSWEGWFWGAMHHWGNSVRNGASDTYGTIEDCLKEAEMIVFWSSDPESTSGVYGAFEGTVRRQWAKSLGIKMVHIDPYYNHTAALLGGKWIAPRPDTGNAMALGIAYVWITENLYDREYVAERTTGFEKWQAYILGETDGIPKTPEWQEAETNVPGRVVRSLARQWGSCKTYLSPGGLAGFGGACRCATGIEWARSMVCLMAMQGLGKPGVNVGCLQQGAPVDTHFYFPGYAEGGFSGDLDNTGLRLNMYQRMPQLPSMNPVSQIIPRLRIPEAILGESVEGYPTDPKSIEGQFRKFGYPAPGHSPIHLYYKYGGSHFGTMGDSNRYARAYRSDRLEFVVNQSIWFEGEAKFADILLPACTNFERWDIGETANSGGYSHHQFIQWNHRVITMQHKCIEPLGESRSDYQIFLDLAERLGLGNLFSEAMTELDWCRRLFDGSDLPGRVSWKQFLKKGYYVVPAPAEANRAPVSWRWFAEGRTKDVPELAPLPADYTSQWRKGLQTQSGKLEFESSSLKRFAPDDPERPPLPTYIPSWEGHHTKELYAKYPLNLISPHPRYSFHTMFDGKDSIINDVRDHRLLIDGYYYWIVRMNREDAQRRGIEHNSLVRMFNDRGEVVLAAQLTDRLPPGTVHSAEGSAIYEPLGEPGASPDRGGCINVLTPSRNIITRSHSTPSNTCLVQVEPWRPGGEA</sequence>
<dbReference type="GO" id="GO:0009061">
    <property type="term" value="P:anaerobic respiration"/>
    <property type="evidence" value="ECO:0007669"/>
    <property type="project" value="TreeGrafter"/>
</dbReference>
<protein>
    <submittedName>
        <fullName evidence="9">Trimethylamine-N-oxide reductase (Cytochrome c)</fullName>
    </submittedName>
</protein>
<dbReference type="Pfam" id="PF00384">
    <property type="entry name" value="Molybdopterin"/>
    <property type="match status" value="1"/>
</dbReference>
<evidence type="ECO:0000256" key="2">
    <source>
        <dbReference type="ARBA" id="ARBA00010312"/>
    </source>
</evidence>
<evidence type="ECO:0000313" key="9">
    <source>
        <dbReference type="EMBL" id="SHO43815.1"/>
    </source>
</evidence>
<dbReference type="InterPro" id="IPR006656">
    <property type="entry name" value="Mopterin_OxRdtase"/>
</dbReference>
<feature type="domain" description="Pyrogallol hydroxytransferase large subunit-like N-terminal" evidence="8">
    <location>
        <begin position="159"/>
        <end position="213"/>
    </location>
</feature>
<comment type="cofactor">
    <cofactor evidence="1">
        <name>Mo-bis(molybdopterin guanine dinucleotide)</name>
        <dbReference type="ChEBI" id="CHEBI:60539"/>
    </cofactor>
</comment>
<dbReference type="RefSeq" id="WP_073611893.1">
    <property type="nucleotide sequence ID" value="NZ_FRFE01000002.1"/>
</dbReference>
<dbReference type="Pfam" id="PF01568">
    <property type="entry name" value="Molydop_binding"/>
    <property type="match status" value="1"/>
</dbReference>
<dbReference type="PANTHER" id="PTHR43742">
    <property type="entry name" value="TRIMETHYLAMINE-N-OXIDE REDUCTASE"/>
    <property type="match status" value="1"/>
</dbReference>
<dbReference type="InterPro" id="IPR050612">
    <property type="entry name" value="Prok_Mopterin_Oxidored"/>
</dbReference>
<dbReference type="AlphaFoldDB" id="A0A1M7XYC5"/>
<dbReference type="STRING" id="1121416.SAMN02745220_00526"/>